<gene>
    <name evidence="1" type="ORF">METZ01_LOCUS142968</name>
</gene>
<feature type="non-terminal residue" evidence="1">
    <location>
        <position position="1"/>
    </location>
</feature>
<proteinExistence type="predicted"/>
<accession>A0A381ZLV2</accession>
<organism evidence="1">
    <name type="scientific">marine metagenome</name>
    <dbReference type="NCBI Taxonomy" id="408172"/>
    <lineage>
        <taxon>unclassified sequences</taxon>
        <taxon>metagenomes</taxon>
        <taxon>ecological metagenomes</taxon>
    </lineage>
</organism>
<protein>
    <recommendedName>
        <fullName evidence="2">50S ribosomal protein L3</fullName>
    </recommendedName>
</protein>
<reference evidence="1" key="1">
    <citation type="submission" date="2018-05" db="EMBL/GenBank/DDBJ databases">
        <authorList>
            <person name="Lanie J.A."/>
            <person name="Ng W.-L."/>
            <person name="Kazmierczak K.M."/>
            <person name="Andrzejewski T.M."/>
            <person name="Davidsen T.M."/>
            <person name="Wayne K.J."/>
            <person name="Tettelin H."/>
            <person name="Glass J.I."/>
            <person name="Rusch D."/>
            <person name="Podicherti R."/>
            <person name="Tsui H.-C.T."/>
            <person name="Winkler M.E."/>
        </authorList>
    </citation>
    <scope>NUCLEOTIDE SEQUENCE</scope>
</reference>
<dbReference type="AlphaFoldDB" id="A0A381ZLV2"/>
<dbReference type="EMBL" id="UINC01021793">
    <property type="protein sequence ID" value="SVA90114.1"/>
    <property type="molecule type" value="Genomic_DNA"/>
</dbReference>
<dbReference type="InterPro" id="IPR009000">
    <property type="entry name" value="Transl_B-barrel_sf"/>
</dbReference>
<evidence type="ECO:0000313" key="1">
    <source>
        <dbReference type="EMBL" id="SVA90114.1"/>
    </source>
</evidence>
<dbReference type="SUPFAM" id="SSF50447">
    <property type="entry name" value="Translation proteins"/>
    <property type="match status" value="1"/>
</dbReference>
<name>A0A381ZLV2_9ZZZZ</name>
<dbReference type="Gene3D" id="2.40.30.10">
    <property type="entry name" value="Translation factors"/>
    <property type="match status" value="1"/>
</dbReference>
<evidence type="ECO:0008006" key="2">
    <source>
        <dbReference type="Google" id="ProtNLM"/>
    </source>
</evidence>
<sequence>ERELLLVRGSVPGPRGATVLIRDAVKGAR</sequence>